<evidence type="ECO:0000313" key="3">
    <source>
        <dbReference type="Proteomes" id="UP000018948"/>
    </source>
</evidence>
<keyword evidence="1" id="KW-0812">Transmembrane</keyword>
<evidence type="ECO:0000256" key="1">
    <source>
        <dbReference type="SAM" id="Phobius"/>
    </source>
</evidence>
<name>W2Y569_PHYNI</name>
<sequence length="64" mass="6757">MSGVVLTLAMAVTFAVELTSALVLTSMPTLDSRLGPELMLMPTYRLVSLPLAVCGATTKYLLLA</sequence>
<reference evidence="2 3" key="1">
    <citation type="submission" date="2013-11" db="EMBL/GenBank/DDBJ databases">
        <title>The Genome Sequence of Phytophthora parasitica P10297.</title>
        <authorList>
            <consortium name="The Broad Institute Genomics Platform"/>
            <person name="Russ C."/>
            <person name="Tyler B."/>
            <person name="Panabieres F."/>
            <person name="Shan W."/>
            <person name="Tripathy S."/>
            <person name="Grunwald N."/>
            <person name="Machado M."/>
            <person name="Johnson C.S."/>
            <person name="Walker B."/>
            <person name="Young S.K."/>
            <person name="Zeng Q."/>
            <person name="Gargeya S."/>
            <person name="Fitzgerald M."/>
            <person name="Haas B."/>
            <person name="Abouelleil A."/>
            <person name="Allen A.W."/>
            <person name="Alvarado L."/>
            <person name="Arachchi H.M."/>
            <person name="Berlin A.M."/>
            <person name="Chapman S.B."/>
            <person name="Gainer-Dewar J."/>
            <person name="Goldberg J."/>
            <person name="Griggs A."/>
            <person name="Gujja S."/>
            <person name="Hansen M."/>
            <person name="Howarth C."/>
            <person name="Imamovic A."/>
            <person name="Ireland A."/>
            <person name="Larimer J."/>
            <person name="McCowan C."/>
            <person name="Murphy C."/>
            <person name="Pearson M."/>
            <person name="Poon T.W."/>
            <person name="Priest M."/>
            <person name="Roberts A."/>
            <person name="Saif S."/>
            <person name="Shea T."/>
            <person name="Sisk P."/>
            <person name="Sykes S."/>
            <person name="Wortman J."/>
            <person name="Nusbaum C."/>
            <person name="Birren B."/>
        </authorList>
    </citation>
    <scope>NUCLEOTIDE SEQUENCE [LARGE SCALE GENOMIC DNA]</scope>
    <source>
        <strain evidence="2 3">P10297</strain>
    </source>
</reference>
<dbReference type="Proteomes" id="UP000018948">
    <property type="component" value="Unassembled WGS sequence"/>
</dbReference>
<proteinExistence type="predicted"/>
<feature type="transmembrane region" description="Helical" evidence="1">
    <location>
        <begin position="45"/>
        <end position="63"/>
    </location>
</feature>
<keyword evidence="1" id="KW-0472">Membrane</keyword>
<comment type="caution">
    <text evidence="2">The sequence shown here is derived from an EMBL/GenBank/DDBJ whole genome shotgun (WGS) entry which is preliminary data.</text>
</comment>
<dbReference type="AlphaFoldDB" id="W2Y569"/>
<evidence type="ECO:0000313" key="2">
    <source>
        <dbReference type="EMBL" id="ETP29768.1"/>
    </source>
</evidence>
<accession>W2Y569</accession>
<protein>
    <submittedName>
        <fullName evidence="2">Uncharacterized protein</fullName>
    </submittedName>
</protein>
<gene>
    <name evidence="2" type="ORF">F442_21116</name>
</gene>
<organism evidence="2 3">
    <name type="scientific">Phytophthora nicotianae P10297</name>
    <dbReference type="NCBI Taxonomy" id="1317064"/>
    <lineage>
        <taxon>Eukaryota</taxon>
        <taxon>Sar</taxon>
        <taxon>Stramenopiles</taxon>
        <taxon>Oomycota</taxon>
        <taxon>Peronosporomycetes</taxon>
        <taxon>Peronosporales</taxon>
        <taxon>Peronosporaceae</taxon>
        <taxon>Phytophthora</taxon>
    </lineage>
</organism>
<dbReference type="EMBL" id="ANIY01004384">
    <property type="protein sequence ID" value="ETP29768.1"/>
    <property type="molecule type" value="Genomic_DNA"/>
</dbReference>
<keyword evidence="1" id="KW-1133">Transmembrane helix</keyword>